<dbReference type="PANTHER" id="PTHR37313">
    <property type="entry name" value="UPF0749 PROTEIN RV1825"/>
    <property type="match status" value="1"/>
</dbReference>
<name>E6TTS7_EVAC2</name>
<keyword evidence="5" id="KW-1185">Reference proteome</keyword>
<keyword evidence="2" id="KW-0175">Coiled coil</keyword>
<dbReference type="STRING" id="649639.Bcell_2589"/>
<dbReference type="KEGG" id="bco:Bcell_2589"/>
<gene>
    <name evidence="4" type="ordered locus">Bcell_2589</name>
</gene>
<dbReference type="Pfam" id="PF05949">
    <property type="entry name" value="DUF881"/>
    <property type="match status" value="1"/>
</dbReference>
<dbReference type="Proteomes" id="UP000001401">
    <property type="component" value="Chromosome"/>
</dbReference>
<dbReference type="EMBL" id="CP002394">
    <property type="protein sequence ID" value="ADU30846.1"/>
    <property type="molecule type" value="Genomic_DNA"/>
</dbReference>
<evidence type="ECO:0000256" key="2">
    <source>
        <dbReference type="SAM" id="Coils"/>
    </source>
</evidence>
<proteinExistence type="inferred from homology"/>
<dbReference type="InterPro" id="IPR010273">
    <property type="entry name" value="DUF881"/>
</dbReference>
<keyword evidence="3" id="KW-0472">Membrane</keyword>
<evidence type="ECO:0000256" key="1">
    <source>
        <dbReference type="ARBA" id="ARBA00009108"/>
    </source>
</evidence>
<evidence type="ECO:0008006" key="6">
    <source>
        <dbReference type="Google" id="ProtNLM"/>
    </source>
</evidence>
<feature type="coiled-coil region" evidence="2">
    <location>
        <begin position="60"/>
        <end position="94"/>
    </location>
</feature>
<sequence>MRVKGSHVIFSLVLLVTGFILAISYQFTSEQGRSPDQITNSQWRVEDDLRNEVLMEQTINRNLAEELRDVQNQINEVEEEIANQQRRYFNLVEDLEKLRLVTGAVQVQGEGISVTLTDADYVTEGENPNNYIVHEQHIQKLIDELLVTGAEAIAINGHRINHRSYIQCIGPVIEIDGQVSYAPFEITAIGNSNTLNSAINMVGGVVDQLLSDNIEVRIEKRNDIVLDPYFSERG</sequence>
<evidence type="ECO:0000313" key="5">
    <source>
        <dbReference type="Proteomes" id="UP000001401"/>
    </source>
</evidence>
<dbReference type="HOGENOM" id="CLU_040273_4_0_9"/>
<accession>E6TTS7</accession>
<evidence type="ECO:0000256" key="3">
    <source>
        <dbReference type="SAM" id="Phobius"/>
    </source>
</evidence>
<dbReference type="AlphaFoldDB" id="E6TTS7"/>
<keyword evidence="3" id="KW-1133">Transmembrane helix</keyword>
<feature type="transmembrane region" description="Helical" evidence="3">
    <location>
        <begin position="7"/>
        <end position="27"/>
    </location>
</feature>
<reference evidence="4 5" key="1">
    <citation type="submission" date="2010-12" db="EMBL/GenBank/DDBJ databases">
        <title>Complete sequence of Bacillus cellulosilyticus DSM 2522.</title>
        <authorList>
            <consortium name="US DOE Joint Genome Institute"/>
            <person name="Lucas S."/>
            <person name="Copeland A."/>
            <person name="Lapidus A."/>
            <person name="Cheng J.-F."/>
            <person name="Bruce D."/>
            <person name="Goodwin L."/>
            <person name="Pitluck S."/>
            <person name="Chertkov O."/>
            <person name="Detter J.C."/>
            <person name="Han C."/>
            <person name="Tapia R."/>
            <person name="Land M."/>
            <person name="Hauser L."/>
            <person name="Jeffries C."/>
            <person name="Kyrpides N."/>
            <person name="Ivanova N."/>
            <person name="Mikhailova N."/>
            <person name="Brumm P."/>
            <person name="Mead D."/>
            <person name="Woyke T."/>
        </authorList>
    </citation>
    <scope>NUCLEOTIDE SEQUENCE [LARGE SCALE GENOMIC DNA]</scope>
    <source>
        <strain evidence="5">ATCC 21833 / DSM 2522 / FERM P-1141 / JCM 9156 / N-4</strain>
    </source>
</reference>
<dbReference type="OrthoDB" id="9776196at2"/>
<dbReference type="PANTHER" id="PTHR37313:SF2">
    <property type="entry name" value="UPF0749 PROTEIN YLXX"/>
    <property type="match status" value="1"/>
</dbReference>
<keyword evidence="3" id="KW-0812">Transmembrane</keyword>
<comment type="similarity">
    <text evidence="1">Belongs to the UPF0749 family.</text>
</comment>
<organism evidence="4 5">
    <name type="scientific">Evansella cellulosilytica (strain ATCC 21833 / DSM 2522 / FERM P-1141 / JCM 9156 / N-4)</name>
    <name type="common">Bacillus cellulosilyticus</name>
    <dbReference type="NCBI Taxonomy" id="649639"/>
    <lineage>
        <taxon>Bacteria</taxon>
        <taxon>Bacillati</taxon>
        <taxon>Bacillota</taxon>
        <taxon>Bacilli</taxon>
        <taxon>Bacillales</taxon>
        <taxon>Bacillaceae</taxon>
        <taxon>Evansella</taxon>
    </lineage>
</organism>
<dbReference type="eggNOG" id="COG3879">
    <property type="taxonomic scope" value="Bacteria"/>
</dbReference>
<dbReference type="Gene3D" id="3.30.70.1880">
    <property type="entry name" value="Protein of unknown function DUF881"/>
    <property type="match status" value="1"/>
</dbReference>
<protein>
    <recommendedName>
        <fullName evidence="6">DUF881 domain-containing protein</fullName>
    </recommendedName>
</protein>
<evidence type="ECO:0000313" key="4">
    <source>
        <dbReference type="EMBL" id="ADU30846.1"/>
    </source>
</evidence>